<dbReference type="Pfam" id="PF00168">
    <property type="entry name" value="C2"/>
    <property type="match status" value="1"/>
</dbReference>
<dbReference type="GO" id="GO:0022829">
    <property type="term" value="F:wide pore channel activity"/>
    <property type="evidence" value="ECO:0000318"/>
    <property type="project" value="GO_Central"/>
</dbReference>
<keyword evidence="6" id="KW-1185">Reference proteome</keyword>
<feature type="chain" id="PRO_5044663011" evidence="2">
    <location>
        <begin position="18"/>
        <end position="541"/>
    </location>
</feature>
<dbReference type="KEGG" id="xtr:100492973"/>
<reference evidence="7" key="3">
    <citation type="submission" date="2025-04" db="UniProtKB">
        <authorList>
            <consortium name="RefSeq"/>
        </authorList>
    </citation>
    <scope>IDENTIFICATION</scope>
    <source>
        <strain evidence="7">Nigerian</strain>
        <tissue evidence="7">Liver and blood</tissue>
    </source>
</reference>
<dbReference type="OrthoDB" id="1366754at2759"/>
<dbReference type="Gene3D" id="2.60.40.150">
    <property type="entry name" value="C2 domain"/>
    <property type="match status" value="1"/>
</dbReference>
<dbReference type="GO" id="GO:0016020">
    <property type="term" value="C:membrane"/>
    <property type="evidence" value="ECO:0000318"/>
    <property type="project" value="GO_Central"/>
</dbReference>
<evidence type="ECO:0000313" key="5">
    <source>
        <dbReference type="Ensembl" id="ENSXETP00000113476"/>
    </source>
</evidence>
<dbReference type="RefSeq" id="XP_031749217.1">
    <property type="nucleotide sequence ID" value="XM_031893357.1"/>
</dbReference>
<dbReference type="GeneTree" id="ENSGT00530000063725"/>
<feature type="domain" description="C2" evidence="3">
    <location>
        <begin position="396"/>
        <end position="513"/>
    </location>
</feature>
<dbReference type="PANTHER" id="PTHR46096:SF3">
    <property type="entry name" value="PERFORIN-1"/>
    <property type="match status" value="1"/>
</dbReference>
<dbReference type="InterPro" id="IPR035892">
    <property type="entry name" value="C2_domain_sf"/>
</dbReference>
<dbReference type="Xenbase" id="XB-GENE-29081455">
    <property type="gene designation" value="LOC100492973"/>
</dbReference>
<dbReference type="PANTHER" id="PTHR46096">
    <property type="entry name" value="PERFORIN-1"/>
    <property type="match status" value="1"/>
</dbReference>
<dbReference type="SMART" id="SM00457">
    <property type="entry name" value="MACPF"/>
    <property type="match status" value="1"/>
</dbReference>
<keyword evidence="1 2" id="KW-0732">Signal</keyword>
<dbReference type="InterPro" id="IPR000008">
    <property type="entry name" value="C2_dom"/>
</dbReference>
<proteinExistence type="predicted"/>
<dbReference type="Pfam" id="PF01823">
    <property type="entry name" value="MACPF"/>
    <property type="match status" value="1"/>
</dbReference>
<name>A0A803JZL1_XENTR</name>
<feature type="domain" description="MACPF" evidence="4">
    <location>
        <begin position="29"/>
        <end position="376"/>
    </location>
</feature>
<accession>A0A803JZL1</accession>
<dbReference type="GO" id="GO:0001913">
    <property type="term" value="P:T cell mediated cytotoxicity"/>
    <property type="evidence" value="ECO:0000318"/>
    <property type="project" value="GO_Central"/>
</dbReference>
<evidence type="ECO:0000259" key="3">
    <source>
        <dbReference type="PROSITE" id="PS50004"/>
    </source>
</evidence>
<dbReference type="GO" id="GO:0051607">
    <property type="term" value="P:defense response to virus"/>
    <property type="evidence" value="ECO:0000318"/>
    <property type="project" value="GO_Central"/>
</dbReference>
<evidence type="ECO:0000313" key="7">
    <source>
        <dbReference type="RefSeq" id="XP_031749217.1"/>
    </source>
</evidence>
<dbReference type="SUPFAM" id="SSF49562">
    <property type="entry name" value="C2 domain (Calcium/lipid-binding domain, CaLB)"/>
    <property type="match status" value="1"/>
</dbReference>
<dbReference type="Ensembl" id="ENSXETT00000122743">
    <property type="protein sequence ID" value="ENSXETP00000116213"/>
    <property type="gene ID" value="ENSXETG00000043629"/>
</dbReference>
<dbReference type="GO" id="GO:0001771">
    <property type="term" value="P:immunological synapse formation"/>
    <property type="evidence" value="ECO:0000318"/>
    <property type="project" value="GO_Central"/>
</dbReference>
<gene>
    <name evidence="5 7 8" type="primary">LOC100492973</name>
</gene>
<dbReference type="PROSITE" id="PS51412">
    <property type="entry name" value="MACPF_2"/>
    <property type="match status" value="1"/>
</dbReference>
<dbReference type="GeneID" id="100492973"/>
<evidence type="ECO:0000259" key="4">
    <source>
        <dbReference type="PROSITE" id="PS51412"/>
    </source>
</evidence>
<dbReference type="AlphaFoldDB" id="A0A803JZL1"/>
<feature type="signal peptide" evidence="2">
    <location>
        <begin position="1"/>
        <end position="17"/>
    </location>
</feature>
<dbReference type="Proteomes" id="UP000008143">
    <property type="component" value="Chromosome 9"/>
</dbReference>
<dbReference type="OMA" id="YNKKEHR"/>
<dbReference type="InterPro" id="IPR052784">
    <property type="entry name" value="Perforin-1_pore-forming"/>
</dbReference>
<evidence type="ECO:0000313" key="6">
    <source>
        <dbReference type="Proteomes" id="UP000008143"/>
    </source>
</evidence>
<reference evidence="5" key="1">
    <citation type="journal article" date="2010" name="Science">
        <title>The genome of the Western clawed frog Xenopus tropicalis.</title>
        <authorList>
            <person name="Hellsten U."/>
            <person name="Harland R.M."/>
            <person name="Gilchrist M.J."/>
            <person name="Hendrix D."/>
            <person name="Jurka J."/>
            <person name="Kapitonov V."/>
            <person name="Ovcharenko I."/>
            <person name="Putnam N.H."/>
            <person name="Shu S."/>
            <person name="Taher L."/>
            <person name="Blitz I.L."/>
            <person name="Blumberg B."/>
            <person name="Dichmann D.S."/>
            <person name="Dubchak I."/>
            <person name="Amaya E."/>
            <person name="Detter J.C."/>
            <person name="Fletcher R."/>
            <person name="Gerhard D.S."/>
            <person name="Goodstein D."/>
            <person name="Graves T."/>
            <person name="Grigoriev I.V."/>
            <person name="Grimwood J."/>
            <person name="Kawashima T."/>
            <person name="Lindquist E."/>
            <person name="Lucas S.M."/>
            <person name="Mead P.E."/>
            <person name="Mitros T."/>
            <person name="Ogino H."/>
            <person name="Ohta Y."/>
            <person name="Poliakov A.V."/>
            <person name="Pollet N."/>
            <person name="Robert J."/>
            <person name="Salamov A."/>
            <person name="Sater A.K."/>
            <person name="Schmutz J."/>
            <person name="Terry A."/>
            <person name="Vize P.D."/>
            <person name="Warren W.C."/>
            <person name="Wells D."/>
            <person name="Wills A."/>
            <person name="Wilson R.K."/>
            <person name="Zimmerman L.B."/>
            <person name="Zorn A.M."/>
            <person name="Grainger R."/>
            <person name="Grammer T."/>
            <person name="Khokha M.K."/>
            <person name="Richardson P.M."/>
            <person name="Rokhsar D.S."/>
        </authorList>
    </citation>
    <scope>NUCLEOTIDE SEQUENCE [LARGE SCALE GENOMIC DNA]</scope>
    <source>
        <strain evidence="5">Nigerian</strain>
    </source>
</reference>
<sequence>MFPLLLILLGLHPCVSSTPPPLTYGCQPAKGDECIKSTFIPGHSLLGIGFDIVTLKRTEAYVIDMHRFSGKNKKCRVCNNPHKNNARQKLPLAIADWRPYSSCSRKITSDVSRSSVSLAEDASSGVQNDWKAGLELQAPVGNVKAVLAGSHSQLAKFVESKTNRDRYSFLRHQLKCLYYSLRLTPKPPLSNHFWKELQDLPKTYDTGTQQTFYRFIRVYGTHYISQAEVGGQVSEVTAIRTCQATMDGLSLDELKDCLSLEASASVTGKMEANAEAKTCKEMSQKATRGESFHKTFNEKDWQISGGKVTFDLLSFDVSKDGSTAAFGEWMESLKSHPDIVTYSLESVHNLVRFKGPQKENLRKAISDYIMEKALRKNCSCPGGTYPNQGAECSCVCSQSPDRNANCCPTRRGLAKLAVTINRASGLWGDYGSKTDAYVQVLFRSTKAVTPTTWNNNNPVWNERFDLGVVELSPGEELKIEVWDEDNKYDDDRIGFCKRTLTSDLNKQICYCDHGRLDYTLHVACLPHLSGPYCQDYAPSKE</sequence>
<reference evidence="5" key="2">
    <citation type="submission" date="2021-03" db="UniProtKB">
        <authorList>
            <consortium name="Ensembl"/>
        </authorList>
    </citation>
    <scope>IDENTIFICATION</scope>
</reference>
<dbReference type="SMART" id="SM00239">
    <property type="entry name" value="C2"/>
    <property type="match status" value="1"/>
</dbReference>
<dbReference type="AGR" id="Xenbase:XB-GENE-29081455"/>
<dbReference type="PROSITE" id="PS50004">
    <property type="entry name" value="C2"/>
    <property type="match status" value="1"/>
</dbReference>
<dbReference type="Ensembl" id="ENSXETT00000110887">
    <property type="protein sequence ID" value="ENSXETP00000113476"/>
    <property type="gene ID" value="ENSXETG00000043629"/>
</dbReference>
<dbReference type="InterPro" id="IPR020864">
    <property type="entry name" value="MACPF"/>
</dbReference>
<evidence type="ECO:0000256" key="2">
    <source>
        <dbReference type="SAM" id="SignalP"/>
    </source>
</evidence>
<evidence type="ECO:0000256" key="1">
    <source>
        <dbReference type="ARBA" id="ARBA00022729"/>
    </source>
</evidence>
<organism evidence="5">
    <name type="scientific">Xenopus tropicalis</name>
    <name type="common">Western clawed frog</name>
    <name type="synonym">Silurana tropicalis</name>
    <dbReference type="NCBI Taxonomy" id="8364"/>
    <lineage>
        <taxon>Eukaryota</taxon>
        <taxon>Metazoa</taxon>
        <taxon>Chordata</taxon>
        <taxon>Craniata</taxon>
        <taxon>Vertebrata</taxon>
        <taxon>Euteleostomi</taxon>
        <taxon>Amphibia</taxon>
        <taxon>Batrachia</taxon>
        <taxon>Anura</taxon>
        <taxon>Pipoidea</taxon>
        <taxon>Pipidae</taxon>
        <taxon>Xenopodinae</taxon>
        <taxon>Xenopus</taxon>
        <taxon>Silurana</taxon>
    </lineage>
</organism>
<protein>
    <submittedName>
        <fullName evidence="5 7">Perforin-1</fullName>
    </submittedName>
</protein>
<evidence type="ECO:0000313" key="8">
    <source>
        <dbReference type="Xenbase" id="XB-GENE-29081455"/>
    </source>
</evidence>